<dbReference type="SUPFAM" id="SSF55424">
    <property type="entry name" value="FAD/NAD-linked reductases, dimerisation (C-terminal) domain"/>
    <property type="match status" value="1"/>
</dbReference>
<proteinExistence type="predicted"/>
<dbReference type="InterPro" id="IPR015323">
    <property type="entry name" value="FlavoCytC_S_DH_flav-bd"/>
</dbReference>
<dbReference type="Proteomes" id="UP001364472">
    <property type="component" value="Unassembled WGS sequence"/>
</dbReference>
<gene>
    <name evidence="7" type="ORF">WB794_03295</name>
</gene>
<dbReference type="InterPro" id="IPR016156">
    <property type="entry name" value="FAD/NAD-linked_Rdtase_dimer_sf"/>
</dbReference>
<dbReference type="PROSITE" id="PS51318">
    <property type="entry name" value="TAT"/>
    <property type="match status" value="1"/>
</dbReference>
<comment type="caution">
    <text evidence="7">The sequence shown here is derived from an EMBL/GenBank/DDBJ whole genome shotgun (WGS) entry which is preliminary data.</text>
</comment>
<reference evidence="7 8" key="1">
    <citation type="journal article" date="2016" name="Antonie Van Leeuwenhoek">
        <title>Denitratimonas tolerans gen. nov., sp. nov., a denitrifying bacterium isolated from a bioreactor for tannery wastewater treatment.</title>
        <authorList>
            <person name="Han S.I."/>
            <person name="Kim J.O."/>
            <person name="Lee Y.R."/>
            <person name="Ekpeghere K.I."/>
            <person name="Koh S.C."/>
            <person name="Whang K.S."/>
        </authorList>
    </citation>
    <scope>NUCLEOTIDE SEQUENCE [LARGE SCALE GENOMIC DNA]</scope>
    <source>
        <strain evidence="7 8">KACC 17565</strain>
    </source>
</reference>
<accession>A0AAW9R2V0</accession>
<evidence type="ECO:0000256" key="3">
    <source>
        <dbReference type="SAM" id="SignalP"/>
    </source>
</evidence>
<dbReference type="InterPro" id="IPR023753">
    <property type="entry name" value="FAD/NAD-binding_dom"/>
</dbReference>
<evidence type="ECO:0000313" key="8">
    <source>
        <dbReference type="Proteomes" id="UP001364472"/>
    </source>
</evidence>
<keyword evidence="1" id="KW-0285">Flavoprotein</keyword>
<evidence type="ECO:0000313" key="7">
    <source>
        <dbReference type="EMBL" id="MEJ1248702.1"/>
    </source>
</evidence>
<feature type="domain" description="Sulfide dehydrogenase [flavocytochrome c] flavoprotein chain central" evidence="6">
    <location>
        <begin position="199"/>
        <end position="300"/>
    </location>
</feature>
<dbReference type="Pfam" id="PF07992">
    <property type="entry name" value="Pyr_redox_2"/>
    <property type="match status" value="1"/>
</dbReference>
<organism evidence="7 8">
    <name type="scientific">Denitratimonas tolerans</name>
    <dbReference type="NCBI Taxonomy" id="1338420"/>
    <lineage>
        <taxon>Bacteria</taxon>
        <taxon>Pseudomonadati</taxon>
        <taxon>Pseudomonadota</taxon>
        <taxon>Gammaproteobacteria</taxon>
        <taxon>Lysobacterales</taxon>
        <taxon>Lysobacteraceae</taxon>
        <taxon>Denitratimonas</taxon>
    </lineage>
</organism>
<dbReference type="InterPro" id="IPR052541">
    <property type="entry name" value="SQRD"/>
</dbReference>
<sequence length="458" mass="49968">MSEQNKRRQFLKLGAGALAAGPAAMVVGGSLLAGPARAAGAAEVPAVSTRTLADLPKANGPRLVIVGGGTSGLTIAKYAKREYPKFDVVLVEKRDMYASCFSSNLLYTGIIDLEFLANHSYLDAAANNGYTFFNATVTGLDRGSKRLATSAGDIAYDFLVLAPGLDYDYGKIGVEDVETRTQLRQRYPGGFTSPTEHVTLRRKIREFEGGLFIQTVPSGNYRCAPAPYERACMIASVIRRNKLKAKVLVLDANPEIKTKAAGFHAAFDELYKDIIEWKPSSPVTGVDVGKRIIRTEFDDYAFDEAAIYPNVRASTLIETLGLMAPGSKSNQKEADIDTRFYNFIGDPYVYVTGDSRPQPYSKSGSTANSEGHYIARLLAARAQGKEIEWASPSNLCYSMVSADPQEAIWVTGRYVYDAEKDLIVGASEDTKAHNDRTTANGLATLEWARGMYRDMFKA</sequence>
<dbReference type="InterPro" id="IPR049386">
    <property type="entry name" value="FCSD_central"/>
</dbReference>
<dbReference type="Gene3D" id="3.90.760.10">
    <property type="entry name" value="Flavocytochrome c sulphide dehydrogenase, flavin-binding domain"/>
    <property type="match status" value="1"/>
</dbReference>
<dbReference type="InterPro" id="IPR006311">
    <property type="entry name" value="TAT_signal"/>
</dbReference>
<dbReference type="PANTHER" id="PTHR43755">
    <property type="match status" value="1"/>
</dbReference>
<dbReference type="Pfam" id="PF21706">
    <property type="entry name" value="FCSD_central"/>
    <property type="match status" value="1"/>
</dbReference>
<evidence type="ECO:0000256" key="1">
    <source>
        <dbReference type="ARBA" id="ARBA00022630"/>
    </source>
</evidence>
<dbReference type="Gene3D" id="3.50.50.60">
    <property type="entry name" value="FAD/NAD(P)-binding domain"/>
    <property type="match status" value="2"/>
</dbReference>
<evidence type="ECO:0000259" key="4">
    <source>
        <dbReference type="Pfam" id="PF07992"/>
    </source>
</evidence>
<dbReference type="GO" id="GO:0016491">
    <property type="term" value="F:oxidoreductase activity"/>
    <property type="evidence" value="ECO:0007669"/>
    <property type="project" value="InterPro"/>
</dbReference>
<dbReference type="InterPro" id="IPR037092">
    <property type="entry name" value="FlavoCytC_S_DH_flav-bd_sf"/>
</dbReference>
<feature type="domain" description="FAD/NAD(P)-binding" evidence="4">
    <location>
        <begin position="62"/>
        <end position="164"/>
    </location>
</feature>
<dbReference type="PANTHER" id="PTHR43755:SF1">
    <property type="entry name" value="FAD-DEPENDENT PYRIDINE NUCLEOTIDE-DISULPHIDE OXIDOREDUCTASE"/>
    <property type="match status" value="1"/>
</dbReference>
<protein>
    <submittedName>
        <fullName evidence="7">FAD-dependent oxidoreductase</fullName>
    </submittedName>
</protein>
<evidence type="ECO:0000259" key="6">
    <source>
        <dbReference type="Pfam" id="PF21706"/>
    </source>
</evidence>
<dbReference type="InterPro" id="IPR036188">
    <property type="entry name" value="FAD/NAD-bd_sf"/>
</dbReference>
<feature type="domain" description="Flavocytochrome c sulphide dehydrogenase flavin-binding" evidence="5">
    <location>
        <begin position="393"/>
        <end position="456"/>
    </location>
</feature>
<keyword evidence="2" id="KW-0274">FAD</keyword>
<keyword evidence="8" id="KW-1185">Reference proteome</keyword>
<evidence type="ECO:0000259" key="5">
    <source>
        <dbReference type="Pfam" id="PF09242"/>
    </source>
</evidence>
<dbReference type="GO" id="GO:0050660">
    <property type="term" value="F:flavin adenine dinucleotide binding"/>
    <property type="evidence" value="ECO:0007669"/>
    <property type="project" value="InterPro"/>
</dbReference>
<evidence type="ECO:0000256" key="2">
    <source>
        <dbReference type="ARBA" id="ARBA00022827"/>
    </source>
</evidence>
<dbReference type="Pfam" id="PF09242">
    <property type="entry name" value="FCSD-flav_bind"/>
    <property type="match status" value="1"/>
</dbReference>
<dbReference type="SUPFAM" id="SSF51905">
    <property type="entry name" value="FAD/NAD(P)-binding domain"/>
    <property type="match status" value="2"/>
</dbReference>
<keyword evidence="3" id="KW-0732">Signal</keyword>
<feature type="chain" id="PRO_5043701485" evidence="3">
    <location>
        <begin position="39"/>
        <end position="458"/>
    </location>
</feature>
<dbReference type="EMBL" id="JBBDHC010000003">
    <property type="protein sequence ID" value="MEJ1248702.1"/>
    <property type="molecule type" value="Genomic_DNA"/>
</dbReference>
<name>A0AAW9R2V0_9GAMM</name>
<dbReference type="RefSeq" id="WP_337334418.1">
    <property type="nucleotide sequence ID" value="NZ_JBBDHC010000003.1"/>
</dbReference>
<dbReference type="AlphaFoldDB" id="A0AAW9R2V0"/>
<feature type="signal peptide" evidence="3">
    <location>
        <begin position="1"/>
        <end position="38"/>
    </location>
</feature>